<evidence type="ECO:0008006" key="4">
    <source>
        <dbReference type="Google" id="ProtNLM"/>
    </source>
</evidence>
<name>A0ABR9HLU1_9ACTN</name>
<dbReference type="RefSeq" id="WP_191274099.1">
    <property type="nucleotide sequence ID" value="NZ_JADBDY010000001.1"/>
</dbReference>
<dbReference type="Proteomes" id="UP000598217">
    <property type="component" value="Unassembled WGS sequence"/>
</dbReference>
<keyword evidence="3" id="KW-1185">Reference proteome</keyword>
<organism evidence="2 3">
    <name type="scientific">Nocardiopsis terrae</name>
    <dbReference type="NCBI Taxonomy" id="372655"/>
    <lineage>
        <taxon>Bacteria</taxon>
        <taxon>Bacillati</taxon>
        <taxon>Actinomycetota</taxon>
        <taxon>Actinomycetes</taxon>
        <taxon>Streptosporangiales</taxon>
        <taxon>Nocardiopsidaceae</taxon>
        <taxon>Nocardiopsis</taxon>
    </lineage>
</organism>
<gene>
    <name evidence="2" type="ORF">H4W79_004179</name>
</gene>
<comment type="caution">
    <text evidence="2">The sequence shown here is derived from an EMBL/GenBank/DDBJ whole genome shotgun (WGS) entry which is preliminary data.</text>
</comment>
<proteinExistence type="predicted"/>
<reference evidence="2 3" key="1">
    <citation type="submission" date="2020-10" db="EMBL/GenBank/DDBJ databases">
        <title>Sequencing the genomes of 1000 actinobacteria strains.</title>
        <authorList>
            <person name="Klenk H.-P."/>
        </authorList>
    </citation>
    <scope>NUCLEOTIDE SEQUENCE [LARGE SCALE GENOMIC DNA]</scope>
    <source>
        <strain evidence="2 3">DSM 45157</strain>
    </source>
</reference>
<feature type="compositionally biased region" description="Basic and acidic residues" evidence="1">
    <location>
        <begin position="168"/>
        <end position="181"/>
    </location>
</feature>
<accession>A0ABR9HLU1</accession>
<evidence type="ECO:0000313" key="2">
    <source>
        <dbReference type="EMBL" id="MBE1459965.1"/>
    </source>
</evidence>
<sequence>MPTREICVDGTYFTFPDGWQVDMFDEWPQFRKAAGALSLKGCDVIALNSDELWIIEVKDYTYANAEQPPDLARTVALKAAGTMALLYSLARTNADSRAKEFAIRCASSTRIHLALHIDVKDGGRRQRQIKPVLPPILTKLRHYQKALGLHKAHVTSTLAPSASTPWTARRDPATRAVHADR</sequence>
<evidence type="ECO:0000256" key="1">
    <source>
        <dbReference type="SAM" id="MobiDB-lite"/>
    </source>
</evidence>
<protein>
    <recommendedName>
        <fullName evidence="4">Cysteinyl-tRNA synthetase</fullName>
    </recommendedName>
</protein>
<feature type="region of interest" description="Disordered" evidence="1">
    <location>
        <begin position="159"/>
        <end position="181"/>
    </location>
</feature>
<dbReference type="EMBL" id="JADBDY010000001">
    <property type="protein sequence ID" value="MBE1459965.1"/>
    <property type="molecule type" value="Genomic_DNA"/>
</dbReference>
<evidence type="ECO:0000313" key="3">
    <source>
        <dbReference type="Proteomes" id="UP000598217"/>
    </source>
</evidence>